<dbReference type="InterPro" id="IPR000276">
    <property type="entry name" value="GPCR_Rhodpsn"/>
</dbReference>
<evidence type="ECO:0000259" key="6">
    <source>
        <dbReference type="PROSITE" id="PS50262"/>
    </source>
</evidence>
<dbReference type="PANTHER" id="PTHR46641:SF18">
    <property type="entry name" value="G-PROTEIN COUPLED RECEPTORS FAMILY 1 PROFILE DOMAIN-CONTAINING PROTEIN"/>
    <property type="match status" value="1"/>
</dbReference>
<evidence type="ECO:0000313" key="7">
    <source>
        <dbReference type="EMBL" id="CAG5124026.1"/>
    </source>
</evidence>
<keyword evidence="8" id="KW-1185">Reference proteome</keyword>
<feature type="transmembrane region" description="Helical" evidence="5">
    <location>
        <begin position="71"/>
        <end position="89"/>
    </location>
</feature>
<protein>
    <recommendedName>
        <fullName evidence="6">G-protein coupled receptors family 1 profile domain-containing protein</fullName>
    </recommendedName>
</protein>
<gene>
    <name evidence="7" type="ORF">CUNI_LOCUS9584</name>
</gene>
<dbReference type="Proteomes" id="UP000678393">
    <property type="component" value="Unassembled WGS sequence"/>
</dbReference>
<proteinExistence type="predicted"/>
<dbReference type="AlphaFoldDB" id="A0A8S3ZAD1"/>
<dbReference type="SUPFAM" id="SSF81321">
    <property type="entry name" value="Family A G protein-coupled receptor-like"/>
    <property type="match status" value="1"/>
</dbReference>
<evidence type="ECO:0000313" key="8">
    <source>
        <dbReference type="Proteomes" id="UP000678393"/>
    </source>
</evidence>
<dbReference type="GO" id="GO:0004930">
    <property type="term" value="F:G protein-coupled receptor activity"/>
    <property type="evidence" value="ECO:0007669"/>
    <property type="project" value="InterPro"/>
</dbReference>
<evidence type="ECO:0000256" key="1">
    <source>
        <dbReference type="ARBA" id="ARBA00004370"/>
    </source>
</evidence>
<feature type="transmembrane region" description="Helical" evidence="5">
    <location>
        <begin position="149"/>
        <end position="167"/>
    </location>
</feature>
<feature type="transmembrane region" description="Helical" evidence="5">
    <location>
        <begin position="21"/>
        <end position="41"/>
    </location>
</feature>
<dbReference type="PROSITE" id="PS50262">
    <property type="entry name" value="G_PROTEIN_RECEP_F1_2"/>
    <property type="match status" value="1"/>
</dbReference>
<keyword evidence="2 5" id="KW-0812">Transmembrane</keyword>
<dbReference type="EMBL" id="CAJHNH020001679">
    <property type="protein sequence ID" value="CAG5124026.1"/>
    <property type="molecule type" value="Genomic_DNA"/>
</dbReference>
<dbReference type="OrthoDB" id="6062462at2759"/>
<evidence type="ECO:0000256" key="5">
    <source>
        <dbReference type="SAM" id="Phobius"/>
    </source>
</evidence>
<dbReference type="InterPro" id="IPR017452">
    <property type="entry name" value="GPCR_Rhodpsn_7TM"/>
</dbReference>
<organism evidence="7 8">
    <name type="scientific">Candidula unifasciata</name>
    <dbReference type="NCBI Taxonomy" id="100452"/>
    <lineage>
        <taxon>Eukaryota</taxon>
        <taxon>Metazoa</taxon>
        <taxon>Spiralia</taxon>
        <taxon>Lophotrochozoa</taxon>
        <taxon>Mollusca</taxon>
        <taxon>Gastropoda</taxon>
        <taxon>Heterobranchia</taxon>
        <taxon>Euthyneura</taxon>
        <taxon>Panpulmonata</taxon>
        <taxon>Eupulmonata</taxon>
        <taxon>Stylommatophora</taxon>
        <taxon>Helicina</taxon>
        <taxon>Helicoidea</taxon>
        <taxon>Geomitridae</taxon>
        <taxon>Candidula</taxon>
    </lineage>
</organism>
<feature type="domain" description="G-protein coupled receptors family 1 profile" evidence="6">
    <location>
        <begin position="42"/>
        <end position="340"/>
    </location>
</feature>
<evidence type="ECO:0000256" key="4">
    <source>
        <dbReference type="ARBA" id="ARBA00023136"/>
    </source>
</evidence>
<dbReference type="GO" id="GO:0016020">
    <property type="term" value="C:membrane"/>
    <property type="evidence" value="ECO:0007669"/>
    <property type="project" value="UniProtKB-SubCell"/>
</dbReference>
<dbReference type="Gene3D" id="1.20.1070.10">
    <property type="entry name" value="Rhodopsin 7-helix transmembrane proteins"/>
    <property type="match status" value="1"/>
</dbReference>
<keyword evidence="3 5" id="KW-1133">Transmembrane helix</keyword>
<feature type="transmembrane region" description="Helical" evidence="5">
    <location>
        <begin position="199"/>
        <end position="225"/>
    </location>
</feature>
<dbReference type="PRINTS" id="PR00237">
    <property type="entry name" value="GPCRRHODOPSN"/>
</dbReference>
<sequence length="363" mass="41179">MNNVTILRLAYPGLIITLQQYVIIIESCSFVWTILSVWGIVSNIVNIKTFIIMGIGDGVTVSLLALSIFDLLYVTASLCLGVAIIFYIAEIKYGMVFGIEPYGVSMFFGNIMILISIANVLSTTFITVARCMCVARPLQFRNTFTRNRTISWCVVFVVFTIAVYSPILTHMGMVTRFDIKRNISRPSFWISPNREFVKAIVWVVTDMFLPFATQIIVILSVIVMANCLRVASEFRHFANADVVRRTDVRITDNETETREQYEIVSGNHRLTGKELRVVQQVILIAVVYIVCNTPKILISITAMIEPQFAIGSRYNNLYLSVNCLRKHCEIINASVNTFIYYAYNTKFRKTVNLAIQCSEDNVL</sequence>
<comment type="caution">
    <text evidence="7">The sequence shown here is derived from an EMBL/GenBank/DDBJ whole genome shotgun (WGS) entry which is preliminary data.</text>
</comment>
<dbReference type="PANTHER" id="PTHR46641">
    <property type="entry name" value="FMRFAMIDE RECEPTOR-RELATED"/>
    <property type="match status" value="1"/>
</dbReference>
<comment type="subcellular location">
    <subcellularLocation>
        <location evidence="1">Membrane</location>
    </subcellularLocation>
</comment>
<evidence type="ECO:0000256" key="2">
    <source>
        <dbReference type="ARBA" id="ARBA00022692"/>
    </source>
</evidence>
<name>A0A8S3ZAD1_9EUPU</name>
<dbReference type="InterPro" id="IPR052954">
    <property type="entry name" value="GPCR-Ligand_Int"/>
</dbReference>
<feature type="transmembrane region" description="Helical" evidence="5">
    <location>
        <begin position="101"/>
        <end position="128"/>
    </location>
</feature>
<evidence type="ECO:0000256" key="3">
    <source>
        <dbReference type="ARBA" id="ARBA00022989"/>
    </source>
</evidence>
<accession>A0A8S3ZAD1</accession>
<reference evidence="7" key="1">
    <citation type="submission" date="2021-04" db="EMBL/GenBank/DDBJ databases">
        <authorList>
            <consortium name="Molecular Ecology Group"/>
        </authorList>
    </citation>
    <scope>NUCLEOTIDE SEQUENCE</scope>
</reference>
<keyword evidence="4 5" id="KW-0472">Membrane</keyword>